<dbReference type="Pfam" id="PF00702">
    <property type="entry name" value="Hydrolase"/>
    <property type="match status" value="1"/>
</dbReference>
<reference evidence="2" key="1">
    <citation type="journal article" date="2019" name="Int. J. Syst. Evol. Microbiol.">
        <title>The Global Catalogue of Microorganisms (GCM) 10K type strain sequencing project: providing services to taxonomists for standard genome sequencing and annotation.</title>
        <authorList>
            <consortium name="The Broad Institute Genomics Platform"/>
            <consortium name="The Broad Institute Genome Sequencing Center for Infectious Disease"/>
            <person name="Wu L."/>
            <person name="Ma J."/>
        </authorList>
    </citation>
    <scope>NUCLEOTIDE SEQUENCE [LARGE SCALE GENOMIC DNA]</scope>
    <source>
        <strain evidence="2">KACC 12633</strain>
    </source>
</reference>
<evidence type="ECO:0000313" key="2">
    <source>
        <dbReference type="Proteomes" id="UP001596150"/>
    </source>
</evidence>
<gene>
    <name evidence="1" type="ORF">ACFPP9_02260</name>
</gene>
<dbReference type="Gene3D" id="3.40.50.1000">
    <property type="entry name" value="HAD superfamily/HAD-like"/>
    <property type="match status" value="1"/>
</dbReference>
<name>A0ABW0PRA1_9HYPH</name>
<dbReference type="InterPro" id="IPR036412">
    <property type="entry name" value="HAD-like_sf"/>
</dbReference>
<sequence length="224" mass="23287">MTTDALFGDRSFAAFLFDMDGTLLTSIEAAERVWSAWATRHGLDLAAFLPTLHGKRAVDTVRQLGLPGVDAEVEAEVISQAEIEDVEGVREIGGAASFLASLPADRWALVTSAPRALALARLGAAGLTPPAVFVTADDVTIGKPAPDGYLMAAKRLGVDPAECLVFEDAPAGIEAGERAGASVLVIQATHTAPLDSSHPAIDHYEGVRASTSSDGRLTLSRVAA</sequence>
<comment type="caution">
    <text evidence="1">The sequence shown here is derived from an EMBL/GenBank/DDBJ whole genome shotgun (WGS) entry which is preliminary data.</text>
</comment>
<keyword evidence="2" id="KW-1185">Reference proteome</keyword>
<dbReference type="SFLD" id="SFLDG01129">
    <property type="entry name" value="C1.5:_HAD__Beta-PGM__Phosphata"/>
    <property type="match status" value="1"/>
</dbReference>
<dbReference type="InterPro" id="IPR051806">
    <property type="entry name" value="HAD-like_SPP"/>
</dbReference>
<dbReference type="PANTHER" id="PTHR43481">
    <property type="entry name" value="FRUCTOSE-1-PHOSPHATE PHOSPHATASE"/>
    <property type="match status" value="1"/>
</dbReference>
<evidence type="ECO:0000313" key="1">
    <source>
        <dbReference type="EMBL" id="MFC5514579.1"/>
    </source>
</evidence>
<dbReference type="NCBIfam" id="TIGR01509">
    <property type="entry name" value="HAD-SF-IA-v3"/>
    <property type="match status" value="1"/>
</dbReference>
<dbReference type="RefSeq" id="WP_266342610.1">
    <property type="nucleotide sequence ID" value="NZ_JAPKNH010000002.1"/>
</dbReference>
<accession>A0ABW0PRA1</accession>
<dbReference type="SUPFAM" id="SSF56784">
    <property type="entry name" value="HAD-like"/>
    <property type="match status" value="1"/>
</dbReference>
<keyword evidence="1" id="KW-0378">Hydrolase</keyword>
<dbReference type="PROSITE" id="PS01228">
    <property type="entry name" value="COF_1"/>
    <property type="match status" value="1"/>
</dbReference>
<dbReference type="SFLD" id="SFLDS00003">
    <property type="entry name" value="Haloacid_Dehalogenase"/>
    <property type="match status" value="1"/>
</dbReference>
<protein>
    <submittedName>
        <fullName evidence="1">HAD-IA family hydrolase</fullName>
    </submittedName>
</protein>
<dbReference type="Proteomes" id="UP001596150">
    <property type="component" value="Unassembled WGS sequence"/>
</dbReference>
<dbReference type="EMBL" id="JBHSML010000002">
    <property type="protein sequence ID" value="MFC5514579.1"/>
    <property type="molecule type" value="Genomic_DNA"/>
</dbReference>
<dbReference type="GO" id="GO:0016787">
    <property type="term" value="F:hydrolase activity"/>
    <property type="evidence" value="ECO:0007669"/>
    <property type="project" value="UniProtKB-KW"/>
</dbReference>
<organism evidence="1 2">
    <name type="scientific">Kaistia terrae</name>
    <dbReference type="NCBI Taxonomy" id="537017"/>
    <lineage>
        <taxon>Bacteria</taxon>
        <taxon>Pseudomonadati</taxon>
        <taxon>Pseudomonadota</taxon>
        <taxon>Alphaproteobacteria</taxon>
        <taxon>Hyphomicrobiales</taxon>
        <taxon>Kaistiaceae</taxon>
        <taxon>Kaistia</taxon>
    </lineage>
</organism>
<dbReference type="InterPro" id="IPR023214">
    <property type="entry name" value="HAD_sf"/>
</dbReference>
<dbReference type="InterPro" id="IPR023198">
    <property type="entry name" value="PGP-like_dom2"/>
</dbReference>
<dbReference type="InterPro" id="IPR006439">
    <property type="entry name" value="HAD-SF_hydro_IA"/>
</dbReference>
<dbReference type="Gene3D" id="1.10.150.240">
    <property type="entry name" value="Putative phosphatase, domain 2"/>
    <property type="match status" value="1"/>
</dbReference>
<proteinExistence type="predicted"/>
<dbReference type="PANTHER" id="PTHR43481:SF4">
    <property type="entry name" value="GLYCEROL-1-PHOSPHATE PHOSPHOHYDROLASE 1-RELATED"/>
    <property type="match status" value="1"/>
</dbReference>